<evidence type="ECO:0000313" key="2">
    <source>
        <dbReference type="Proteomes" id="UP000007952"/>
    </source>
</evidence>
<gene>
    <name evidence="1" type="ordered locus">MHF_1029</name>
</gene>
<dbReference type="BioCyc" id="MHAE859194:G1GR7-1022-MONOMER"/>
<sequence length="208" mass="22784">MNLASKSAMALAGVSGVAGGGVLLSKNLKGSSERRTISQHIQKEYLLTTDTKDSDKWNQRIALLKKSDESKLIDSLLALKKKDTTLTTKDLQDWCVESLKGEFKGSGDNKFQSVRLYCGLNIGDKITGTKVNSSLQNSDPKLKTNVDKLAGKKQEELGEKLFAVIGKSNTQEPWAGNEALKNWCVETLELAFEEGSNYSNAQLYCVTT</sequence>
<evidence type="ECO:0000313" key="1">
    <source>
        <dbReference type="EMBL" id="AEG73279.1"/>
    </source>
</evidence>
<dbReference type="HOGENOM" id="CLU_087258_1_0_14"/>
<dbReference type="EMBL" id="CP002808">
    <property type="protein sequence ID" value="AEG73279.1"/>
    <property type="molecule type" value="Genomic_DNA"/>
</dbReference>
<accession>F6FJ81</accession>
<reference evidence="1 2" key="1">
    <citation type="journal article" date="2011" name="J. Bacteriol.">
        <title>Complete genome sequences of two hemotropic Mycoplasmas, Mycoplasma haemofelis strain Ohio2 and Mycoplasma suis strain Illinois.</title>
        <authorList>
            <person name="Messick J.B."/>
            <person name="Santos A.P."/>
            <person name="Guimaraes A.M."/>
        </authorList>
    </citation>
    <scope>NUCLEOTIDE SEQUENCE [LARGE SCALE GENOMIC DNA]</scope>
    <source>
        <strain evidence="1 2">Ohio2</strain>
    </source>
</reference>
<protein>
    <submittedName>
        <fullName evidence="1">Uncharacterized protein</fullName>
    </submittedName>
</protein>
<organism evidence="1 2">
    <name type="scientific">Mycoplasma haemofelis (strain Ohio2)</name>
    <dbReference type="NCBI Taxonomy" id="859194"/>
    <lineage>
        <taxon>Bacteria</taxon>
        <taxon>Bacillati</taxon>
        <taxon>Mycoplasmatota</taxon>
        <taxon>Mollicutes</taxon>
        <taxon>Mycoplasmataceae</taxon>
        <taxon>Mycoplasma</taxon>
    </lineage>
</organism>
<dbReference type="Proteomes" id="UP000007952">
    <property type="component" value="Chromosome"/>
</dbReference>
<name>F6FJ81_MYCHI</name>
<dbReference type="KEGG" id="mhf:MHF_1029"/>
<proteinExistence type="predicted"/>
<dbReference type="AlphaFoldDB" id="F6FJ81"/>
<reference key="2">
    <citation type="submission" date="2011-05" db="EMBL/GenBank/DDBJ databases">
        <title>The Genome of Mycoplasma haemofelis Strain Ohio2, a pathogenic hemoplasma of the cat.</title>
        <authorList>
            <person name="Santos A.P."/>
            <person name="Guimaraes A.M.S."/>
            <person name="SanMiguel P.J."/>
            <person name="Martin S.W."/>
            <person name="Messick J.B."/>
        </authorList>
    </citation>
    <scope>NUCLEOTIDE SEQUENCE</scope>
    <source>
        <strain>Ohio2</strain>
    </source>
</reference>